<evidence type="ECO:0000256" key="3">
    <source>
        <dbReference type="ARBA" id="ARBA00022679"/>
    </source>
</evidence>
<dbReference type="PANTHER" id="PTHR34388:SF1">
    <property type="entry name" value="DNA POLYMERASE III SUBUNIT DELTA"/>
    <property type="match status" value="1"/>
</dbReference>
<dbReference type="AlphaFoldDB" id="A0A385YVZ6"/>
<proteinExistence type="inferred from homology"/>
<dbReference type="EMBL" id="CP032418">
    <property type="protein sequence ID" value="AYC29682.1"/>
    <property type="molecule type" value="Genomic_DNA"/>
</dbReference>
<dbReference type="InterPro" id="IPR027417">
    <property type="entry name" value="P-loop_NTPase"/>
</dbReference>
<evidence type="ECO:0000256" key="5">
    <source>
        <dbReference type="ARBA" id="ARBA00022705"/>
    </source>
</evidence>
<evidence type="ECO:0000259" key="9">
    <source>
        <dbReference type="Pfam" id="PF06144"/>
    </source>
</evidence>
<dbReference type="GO" id="GO:0003677">
    <property type="term" value="F:DNA binding"/>
    <property type="evidence" value="ECO:0007669"/>
    <property type="project" value="InterPro"/>
</dbReference>
<dbReference type="Proteomes" id="UP000265725">
    <property type="component" value="Chromosome"/>
</dbReference>
<dbReference type="Gene3D" id="3.40.50.300">
    <property type="entry name" value="P-loop containing nucleotide triphosphate hydrolases"/>
    <property type="match status" value="1"/>
</dbReference>
<dbReference type="Pfam" id="PF06144">
    <property type="entry name" value="DNA_pol3_delta"/>
    <property type="match status" value="1"/>
</dbReference>
<keyword evidence="5" id="KW-0235">DNA replication</keyword>
<dbReference type="PANTHER" id="PTHR34388">
    <property type="entry name" value="DNA POLYMERASE III SUBUNIT DELTA"/>
    <property type="match status" value="1"/>
</dbReference>
<dbReference type="KEGG" id="paek:D3873_07175"/>
<dbReference type="Gene3D" id="1.20.272.10">
    <property type="match status" value="1"/>
</dbReference>
<reference evidence="12" key="1">
    <citation type="submission" date="2018-09" db="EMBL/GenBank/DDBJ databases">
        <authorList>
            <person name="Zhu H."/>
        </authorList>
    </citation>
    <scope>NUCLEOTIDE SEQUENCE [LARGE SCALE GENOMIC DNA]</scope>
    <source>
        <strain evidence="12">K2R23-3</strain>
    </source>
</reference>
<evidence type="ECO:0000313" key="11">
    <source>
        <dbReference type="EMBL" id="AYC29682.1"/>
    </source>
</evidence>
<dbReference type="Pfam" id="PF21694">
    <property type="entry name" value="DNA_pol3_delta_C"/>
    <property type="match status" value="1"/>
</dbReference>
<dbReference type="InterPro" id="IPR005790">
    <property type="entry name" value="DNA_polIII_delta"/>
</dbReference>
<comment type="catalytic activity">
    <reaction evidence="8">
        <text>DNA(n) + a 2'-deoxyribonucleoside 5'-triphosphate = DNA(n+1) + diphosphate</text>
        <dbReference type="Rhea" id="RHEA:22508"/>
        <dbReference type="Rhea" id="RHEA-COMP:17339"/>
        <dbReference type="Rhea" id="RHEA-COMP:17340"/>
        <dbReference type="ChEBI" id="CHEBI:33019"/>
        <dbReference type="ChEBI" id="CHEBI:61560"/>
        <dbReference type="ChEBI" id="CHEBI:173112"/>
        <dbReference type="EC" id="2.7.7.7"/>
    </reaction>
</comment>
<keyword evidence="12" id="KW-1185">Reference proteome</keyword>
<protein>
    <recommendedName>
        <fullName evidence="2">DNA polymerase III subunit delta</fullName>
        <ecNumber evidence="1">2.7.7.7</ecNumber>
    </recommendedName>
</protein>
<comment type="similarity">
    <text evidence="7">Belongs to the DNA polymerase HolA subunit family.</text>
</comment>
<evidence type="ECO:0000256" key="1">
    <source>
        <dbReference type="ARBA" id="ARBA00012417"/>
    </source>
</evidence>
<feature type="domain" description="DNA polymerase III delta subunit-like C-terminal" evidence="10">
    <location>
        <begin position="215"/>
        <end position="334"/>
    </location>
</feature>
<evidence type="ECO:0000256" key="7">
    <source>
        <dbReference type="ARBA" id="ARBA00034754"/>
    </source>
</evidence>
<dbReference type="GO" id="GO:0006261">
    <property type="term" value="P:DNA-templated DNA replication"/>
    <property type="evidence" value="ECO:0007669"/>
    <property type="project" value="TreeGrafter"/>
</dbReference>
<accession>A0A385YVZ6</accession>
<name>A0A385YVZ6_9BACL</name>
<dbReference type="InterPro" id="IPR048466">
    <property type="entry name" value="DNA_pol3_delta-like_C"/>
</dbReference>
<dbReference type="OrthoDB" id="9775929at2"/>
<dbReference type="Gene3D" id="1.10.8.60">
    <property type="match status" value="1"/>
</dbReference>
<gene>
    <name evidence="11" type="primary">holA</name>
    <name evidence="11" type="ORF">D3873_07175</name>
</gene>
<evidence type="ECO:0000256" key="8">
    <source>
        <dbReference type="ARBA" id="ARBA00049244"/>
    </source>
</evidence>
<organism evidence="11 12">
    <name type="scientific">Paenisporosarcina cavernae</name>
    <dbReference type="NCBI Taxonomy" id="2320858"/>
    <lineage>
        <taxon>Bacteria</taxon>
        <taxon>Bacillati</taxon>
        <taxon>Bacillota</taxon>
        <taxon>Bacilli</taxon>
        <taxon>Bacillales</taxon>
        <taxon>Caryophanaceae</taxon>
        <taxon>Paenisporosarcina</taxon>
    </lineage>
</organism>
<dbReference type="InterPro" id="IPR008921">
    <property type="entry name" value="DNA_pol3_clamp-load_cplx_C"/>
</dbReference>
<dbReference type="RefSeq" id="WP_119883420.1">
    <property type="nucleotide sequence ID" value="NZ_CP032418.1"/>
</dbReference>
<keyword evidence="4 11" id="KW-0548">Nucleotidyltransferase</keyword>
<evidence type="ECO:0000256" key="4">
    <source>
        <dbReference type="ARBA" id="ARBA00022695"/>
    </source>
</evidence>
<dbReference type="GO" id="GO:0003887">
    <property type="term" value="F:DNA-directed DNA polymerase activity"/>
    <property type="evidence" value="ECO:0007669"/>
    <property type="project" value="UniProtKB-KW"/>
</dbReference>
<feature type="domain" description="DNA polymerase III delta N-terminal" evidence="9">
    <location>
        <begin position="18"/>
        <end position="143"/>
    </location>
</feature>
<evidence type="ECO:0000313" key="12">
    <source>
        <dbReference type="Proteomes" id="UP000265725"/>
    </source>
</evidence>
<dbReference type="GO" id="GO:0009360">
    <property type="term" value="C:DNA polymerase III complex"/>
    <property type="evidence" value="ECO:0007669"/>
    <property type="project" value="InterPro"/>
</dbReference>
<dbReference type="SUPFAM" id="SSF52540">
    <property type="entry name" value="P-loop containing nucleoside triphosphate hydrolases"/>
    <property type="match status" value="1"/>
</dbReference>
<dbReference type="InterPro" id="IPR010372">
    <property type="entry name" value="DNA_pol3_delta_N"/>
</dbReference>
<evidence type="ECO:0000256" key="2">
    <source>
        <dbReference type="ARBA" id="ARBA00017703"/>
    </source>
</evidence>
<dbReference type="NCBIfam" id="TIGR01128">
    <property type="entry name" value="holA"/>
    <property type="match status" value="1"/>
</dbReference>
<sequence>MLSKEWKQIEAGNISPVYLLIGTEQYLIDETIHRLEKALQLQDGEEKTIFDLQETPVEALVEESNTVPFFADKKLIIGKNATFLKASDKTKEKVSHQLDYLDEWLDNPSPTSITVFVAPYEKLDERKKVTKKMKQTANVLEVKPLQSNDVSVWIKNEVGKHGKAIEDEAIQVLVETLGTNLLQLSGEIEKLSTFLGEEKTITALIVENLLTRTLEQDVFQLLNAYFKGNKTKAIQIYHDLLRQKEEPIMINALLASQVRLQLNVLYLQNKGYPVTQIAKQLKVNPYRVKLIVESKPQMSEKKLLVAMNRLADNDLELKTSSLKRERILELFLLKD</sequence>
<evidence type="ECO:0000256" key="6">
    <source>
        <dbReference type="ARBA" id="ARBA00022932"/>
    </source>
</evidence>
<keyword evidence="3 11" id="KW-0808">Transferase</keyword>
<keyword evidence="6" id="KW-0239">DNA-directed DNA polymerase</keyword>
<dbReference type="SUPFAM" id="SSF48019">
    <property type="entry name" value="post-AAA+ oligomerization domain-like"/>
    <property type="match status" value="1"/>
</dbReference>
<evidence type="ECO:0000259" key="10">
    <source>
        <dbReference type="Pfam" id="PF21694"/>
    </source>
</evidence>
<dbReference type="EC" id="2.7.7.7" evidence="1"/>